<dbReference type="InterPro" id="IPR023562">
    <property type="entry name" value="ClpP/TepA"/>
</dbReference>
<proteinExistence type="inferred from homology"/>
<dbReference type="EMBL" id="MN739404">
    <property type="protein sequence ID" value="QHT03049.1"/>
    <property type="molecule type" value="Genomic_DNA"/>
</dbReference>
<comment type="similarity">
    <text evidence="1">Belongs to the peptidase S14 family.</text>
</comment>
<protein>
    <recommendedName>
        <fullName evidence="3">Protease</fullName>
    </recommendedName>
</protein>
<evidence type="ECO:0000313" key="2">
    <source>
        <dbReference type="EMBL" id="QHT03049.1"/>
    </source>
</evidence>
<evidence type="ECO:0008006" key="3">
    <source>
        <dbReference type="Google" id="ProtNLM"/>
    </source>
</evidence>
<dbReference type="PANTHER" id="PTHR10381:SF11">
    <property type="entry name" value="ATP-DEPENDENT CLP PROTEASE PROTEOLYTIC SUBUNIT, MITOCHONDRIAL"/>
    <property type="match status" value="1"/>
</dbReference>
<dbReference type="AlphaFoldDB" id="A0A6C0CH84"/>
<sequence>MSVKYNWSAPSFKHINKKRKIVNEDDEDEEDDEQKTPNIIISRDTPTTGINIMGNHIYFNKDIDHTTAFNLNNTLRSLELKLKRGLMDFNIEPVPIYLHLTTNGGVIHAAFSIIDCMNSLSVPVYTVVDGYVASAGTLISVSGKKRYICKNAYILIHELRSGVWGKMSYLEDEFFNFKKVQDHLTNVYVEKTSLTEKKLNKILKKDIEWNAEEAINNGIADEYYSN</sequence>
<dbReference type="PRINTS" id="PR00127">
    <property type="entry name" value="CLPPROTEASEP"/>
</dbReference>
<dbReference type="GO" id="GO:0051117">
    <property type="term" value="F:ATPase binding"/>
    <property type="evidence" value="ECO:0007669"/>
    <property type="project" value="TreeGrafter"/>
</dbReference>
<name>A0A6C0CH84_9ZZZZ</name>
<accession>A0A6C0CH84</accession>
<dbReference type="GO" id="GO:0004176">
    <property type="term" value="F:ATP-dependent peptidase activity"/>
    <property type="evidence" value="ECO:0007669"/>
    <property type="project" value="InterPro"/>
</dbReference>
<dbReference type="GO" id="GO:0004252">
    <property type="term" value="F:serine-type endopeptidase activity"/>
    <property type="evidence" value="ECO:0007669"/>
    <property type="project" value="InterPro"/>
</dbReference>
<reference evidence="2" key="1">
    <citation type="journal article" date="2020" name="Nature">
        <title>Giant virus diversity and host interactions through global metagenomics.</title>
        <authorList>
            <person name="Schulz F."/>
            <person name="Roux S."/>
            <person name="Paez-Espino D."/>
            <person name="Jungbluth S."/>
            <person name="Walsh D.A."/>
            <person name="Denef V.J."/>
            <person name="McMahon K.D."/>
            <person name="Konstantinidis K.T."/>
            <person name="Eloe-Fadrosh E.A."/>
            <person name="Kyrpides N.C."/>
            <person name="Woyke T."/>
        </authorList>
    </citation>
    <scope>NUCLEOTIDE SEQUENCE</scope>
    <source>
        <strain evidence="2">GVMAG-M-3300020727-4</strain>
    </source>
</reference>
<dbReference type="SUPFAM" id="SSF52096">
    <property type="entry name" value="ClpP/crotonase"/>
    <property type="match status" value="1"/>
</dbReference>
<dbReference type="Gene3D" id="3.90.226.10">
    <property type="entry name" value="2-enoyl-CoA Hydratase, Chain A, domain 1"/>
    <property type="match status" value="1"/>
</dbReference>
<dbReference type="InterPro" id="IPR029045">
    <property type="entry name" value="ClpP/crotonase-like_dom_sf"/>
</dbReference>
<dbReference type="GO" id="GO:0006515">
    <property type="term" value="P:protein quality control for misfolded or incompletely synthesized proteins"/>
    <property type="evidence" value="ECO:0007669"/>
    <property type="project" value="TreeGrafter"/>
</dbReference>
<dbReference type="GO" id="GO:0009368">
    <property type="term" value="C:endopeptidase Clp complex"/>
    <property type="evidence" value="ECO:0007669"/>
    <property type="project" value="TreeGrafter"/>
</dbReference>
<dbReference type="Pfam" id="PF00574">
    <property type="entry name" value="CLP_protease"/>
    <property type="match status" value="1"/>
</dbReference>
<evidence type="ECO:0000256" key="1">
    <source>
        <dbReference type="ARBA" id="ARBA00007039"/>
    </source>
</evidence>
<dbReference type="InterPro" id="IPR001907">
    <property type="entry name" value="ClpP"/>
</dbReference>
<dbReference type="PANTHER" id="PTHR10381">
    <property type="entry name" value="ATP-DEPENDENT CLP PROTEASE PROTEOLYTIC SUBUNIT"/>
    <property type="match status" value="1"/>
</dbReference>
<organism evidence="2">
    <name type="scientific">viral metagenome</name>
    <dbReference type="NCBI Taxonomy" id="1070528"/>
    <lineage>
        <taxon>unclassified sequences</taxon>
        <taxon>metagenomes</taxon>
        <taxon>organismal metagenomes</taxon>
    </lineage>
</organism>